<dbReference type="PIRSF" id="PIRSF006324">
    <property type="entry name" value="LeuE"/>
    <property type="match status" value="1"/>
</dbReference>
<evidence type="ECO:0000256" key="1">
    <source>
        <dbReference type="ARBA" id="ARBA00004651"/>
    </source>
</evidence>
<dbReference type="Pfam" id="PF01810">
    <property type="entry name" value="LysE"/>
    <property type="match status" value="1"/>
</dbReference>
<evidence type="ECO:0000256" key="6">
    <source>
        <dbReference type="SAM" id="Phobius"/>
    </source>
</evidence>
<dbReference type="STRING" id="430453.SAMN04487962_10556"/>
<feature type="transmembrane region" description="Helical" evidence="6">
    <location>
        <begin position="6"/>
        <end position="28"/>
    </location>
</feature>
<protein>
    <submittedName>
        <fullName evidence="7">Threonine/homoserine/homoserine lactone efflux protein</fullName>
    </submittedName>
</protein>
<feature type="transmembrane region" description="Helical" evidence="6">
    <location>
        <begin position="180"/>
        <end position="200"/>
    </location>
</feature>
<keyword evidence="2" id="KW-1003">Cell membrane</keyword>
<feature type="transmembrane region" description="Helical" evidence="6">
    <location>
        <begin position="40"/>
        <end position="65"/>
    </location>
</feature>
<dbReference type="Proteomes" id="UP000198762">
    <property type="component" value="Unassembled WGS sequence"/>
</dbReference>
<dbReference type="EMBL" id="FOHZ01000005">
    <property type="protein sequence ID" value="SET16491.1"/>
    <property type="molecule type" value="Genomic_DNA"/>
</dbReference>
<keyword evidence="4 6" id="KW-1133">Transmembrane helix</keyword>
<dbReference type="InterPro" id="IPR001123">
    <property type="entry name" value="LeuE-type"/>
</dbReference>
<dbReference type="GO" id="GO:0015171">
    <property type="term" value="F:amino acid transmembrane transporter activity"/>
    <property type="evidence" value="ECO:0007669"/>
    <property type="project" value="TreeGrafter"/>
</dbReference>
<sequence>MSLTTWLAVVTICTLGAMSPGPSLALVLKQTLAGGRGNGLIVAVSHGIGIGLYAFLSIIGLAAVITTSPTLFATLQWAGAAYLAWLGFKGLTAKRGDAGELPEVPTTASAAQDGFMLAFLNPKVAVFFIALFSQVVGPDTPLLAKLAYAATAMVIDIGWYMIVAWLFSSPRLLASLKRNVVWLERFFGVLLIALAGRLVAGMLKA</sequence>
<dbReference type="GO" id="GO:0005886">
    <property type="term" value="C:plasma membrane"/>
    <property type="evidence" value="ECO:0007669"/>
    <property type="project" value="UniProtKB-SubCell"/>
</dbReference>
<evidence type="ECO:0000256" key="2">
    <source>
        <dbReference type="ARBA" id="ARBA00022475"/>
    </source>
</evidence>
<reference evidence="8" key="1">
    <citation type="submission" date="2016-10" db="EMBL/GenBank/DDBJ databases">
        <authorList>
            <person name="Varghese N."/>
            <person name="Submissions S."/>
        </authorList>
    </citation>
    <scope>NUCLEOTIDE SEQUENCE [LARGE SCALE GENOMIC DNA]</scope>
    <source>
        <strain evidence="8">CGMCC 1.6489</strain>
    </source>
</reference>
<evidence type="ECO:0000256" key="5">
    <source>
        <dbReference type="ARBA" id="ARBA00023136"/>
    </source>
</evidence>
<accession>A0A1I0CAR9</accession>
<feature type="transmembrane region" description="Helical" evidence="6">
    <location>
        <begin position="115"/>
        <end position="135"/>
    </location>
</feature>
<evidence type="ECO:0000313" key="8">
    <source>
        <dbReference type="Proteomes" id="UP000198762"/>
    </source>
</evidence>
<dbReference type="OrthoDB" id="581870at2"/>
<feature type="transmembrane region" description="Helical" evidence="6">
    <location>
        <begin position="71"/>
        <end position="88"/>
    </location>
</feature>
<dbReference type="AlphaFoldDB" id="A0A1I0CAR9"/>
<evidence type="ECO:0000256" key="4">
    <source>
        <dbReference type="ARBA" id="ARBA00022989"/>
    </source>
</evidence>
<keyword evidence="5 6" id="KW-0472">Membrane</keyword>
<gene>
    <name evidence="7" type="ORF">SAMN04487962_10556</name>
</gene>
<organism evidence="7 8">
    <name type="scientific">Marinobacter segnicrescens</name>
    <dbReference type="NCBI Taxonomy" id="430453"/>
    <lineage>
        <taxon>Bacteria</taxon>
        <taxon>Pseudomonadati</taxon>
        <taxon>Pseudomonadota</taxon>
        <taxon>Gammaproteobacteria</taxon>
        <taxon>Pseudomonadales</taxon>
        <taxon>Marinobacteraceae</taxon>
        <taxon>Marinobacter</taxon>
    </lineage>
</organism>
<dbReference type="PANTHER" id="PTHR30086:SF16">
    <property type="entry name" value="AMINO ACID EFFLUX PERMEASE RHTB FAMILY"/>
    <property type="match status" value="1"/>
</dbReference>
<evidence type="ECO:0000256" key="3">
    <source>
        <dbReference type="ARBA" id="ARBA00022692"/>
    </source>
</evidence>
<comment type="subcellular location">
    <subcellularLocation>
        <location evidence="1">Cell membrane</location>
        <topology evidence="1">Multi-pass membrane protein</topology>
    </subcellularLocation>
</comment>
<name>A0A1I0CAR9_9GAMM</name>
<evidence type="ECO:0000313" key="7">
    <source>
        <dbReference type="EMBL" id="SET16491.1"/>
    </source>
</evidence>
<dbReference type="RefSeq" id="WP_091849882.1">
    <property type="nucleotide sequence ID" value="NZ_FOHZ01000005.1"/>
</dbReference>
<keyword evidence="3 6" id="KW-0812">Transmembrane</keyword>
<proteinExistence type="predicted"/>
<keyword evidence="8" id="KW-1185">Reference proteome</keyword>
<dbReference type="PANTHER" id="PTHR30086">
    <property type="entry name" value="ARGININE EXPORTER PROTEIN ARGO"/>
    <property type="match status" value="1"/>
</dbReference>
<feature type="transmembrane region" description="Helical" evidence="6">
    <location>
        <begin position="147"/>
        <end position="168"/>
    </location>
</feature>